<feature type="domain" description="Cellulase Ig-like" evidence="11">
    <location>
        <begin position="342"/>
        <end position="413"/>
    </location>
</feature>
<gene>
    <name evidence="13" type="ORF">AB7P39_07340</name>
</gene>
<dbReference type="GO" id="GO:0016787">
    <property type="term" value="F:hydrolase activity"/>
    <property type="evidence" value="ECO:0007669"/>
    <property type="project" value="UniProtKB-KW"/>
</dbReference>
<keyword evidence="14" id="KW-1185">Reference proteome</keyword>
<sequence length="1081" mass="113743">MDAMRQRRRRRVTAVITTGMLVGAAMTAAPLVAAAAPAELIRNGDFSTGHEPWWSVGVDGFDTATGAFCAGVPDTENPWDVLIGQSDLALADGATYTLTARVRANAPGTLITQVAPKVPDAAYTTYLAESTPLADTWQQISAEFTAHDLGQGTVSELQFRLGANGATRFCVDDVSLVARDAATPPVTPIGDDELLPNPTLDESTNPWWTSGPVALSNPAQRMCATVTEQTPNLWDVLLGHNDIFLPGETGFRLSFTASASTAATVSAKVGTYTGASPEDWLERSVELGTESRSYDLTFTTSPAADYHLGQVQFRLGAVAADTEVCFDEISLQGTAYSYTADPGPAVKVNQVGYLTRGPKRATVVSDASSPLPWTLEAPDGTALATGESQPAGFDASAGASVHTIDFSDVAEETVDVRLRVGTDISHPFTISADVLQSLRADSMRFFYTNRSGIEIVGDIAGAEYARPAGHTGASPNQGDENVGCLEPQPWSDGWTCTDRHDVRGGWYDAGDHGKYVVNGGIAVAQVMSAYERAVAAGTADALGDSTLAVPERGNGIPDILDEARWQMEFLLRMQVPSGDPLAGMAWHKVHDRAWTGLPLLPHDDPQERLLHRPSTAATLNLAATAAQASRLFAPFDASFSQRLLGAAERAYDAALAHPDLLAPEEDGTGGGTYADDEVADEFYWAAAELYITTGSDRYRAEVEGNPLHQADVFEPGGFYWGEVAALGRMQLARFATDLPDIDRIRTSVIDAAERLIADQRAQPFGQPYAPDEGLYDWGSNSSVLNNQVVLGTAFDLTQRPRYADAVVEGFDYLLGRNVLGQSYITGYGANDARNQHSRWYANALDPALPNPPVGTVAGGPNSSIQDPVAGAWLQGCAPQSCYVDNIGAWSVNEITVNWNSALAWVSSFVTDLGDGFVAVSPRAVDDVASGPAGGSIAVHPLANDVAGDADIPLDAASLALLDAAGAPTTSVVTDGQGRYELNGDVVSFIADAGFEGTAAPVRYRVADARGTEVTATITATVTAQAGEQPDDSGSAGAAPAGAARGVLASSGMDPLPLWMLGGAGAALMATGVALLRRRRLG</sequence>
<proteinExistence type="inferred from homology"/>
<dbReference type="InterPro" id="IPR033126">
    <property type="entry name" value="Glyco_hydro_9_Asp/Glu_AS"/>
</dbReference>
<dbReference type="InterPro" id="IPR013783">
    <property type="entry name" value="Ig-like_fold"/>
</dbReference>
<dbReference type="PANTHER" id="PTHR22298">
    <property type="entry name" value="ENDO-1,4-BETA-GLUCANASE"/>
    <property type="match status" value="1"/>
</dbReference>
<dbReference type="SUPFAM" id="SSF49785">
    <property type="entry name" value="Galactose-binding domain-like"/>
    <property type="match status" value="2"/>
</dbReference>
<protein>
    <recommendedName>
        <fullName evidence="7">Endoglucanase</fullName>
        <ecNumber evidence="7">3.2.1.4</ecNumber>
    </recommendedName>
</protein>
<evidence type="ECO:0000313" key="13">
    <source>
        <dbReference type="EMBL" id="MFB8892660.1"/>
    </source>
</evidence>
<feature type="domain" description="CBM-cenC" evidence="10">
    <location>
        <begin position="193"/>
        <end position="304"/>
    </location>
</feature>
<keyword evidence="4 6" id="KW-0326">Glycosidase</keyword>
<keyword evidence="7" id="KW-0136">Cellulose degradation</keyword>
<name>A0ABV5ERR4_9MICO</name>
<dbReference type="EC" id="3.2.1.4" evidence="7"/>
<evidence type="ECO:0000256" key="5">
    <source>
        <dbReference type="ARBA" id="ARBA00023326"/>
    </source>
</evidence>
<dbReference type="InterPro" id="IPR008979">
    <property type="entry name" value="Galactose-bd-like_sf"/>
</dbReference>
<organism evidence="13 14">
    <name type="scientific">Microbacterium plantarum</name>
    <dbReference type="NCBI Taxonomy" id="1816425"/>
    <lineage>
        <taxon>Bacteria</taxon>
        <taxon>Bacillati</taxon>
        <taxon>Actinomycetota</taxon>
        <taxon>Actinomycetes</taxon>
        <taxon>Micrococcales</taxon>
        <taxon>Microbacteriaceae</taxon>
        <taxon>Microbacterium</taxon>
    </lineage>
</organism>
<keyword evidence="8" id="KW-0812">Transmembrane</keyword>
<evidence type="ECO:0000259" key="9">
    <source>
        <dbReference type="Pfam" id="PF00759"/>
    </source>
</evidence>
<dbReference type="Gene3D" id="2.60.120.260">
    <property type="entry name" value="Galactose-binding domain-like"/>
    <property type="match status" value="2"/>
</dbReference>
<keyword evidence="8" id="KW-1133">Transmembrane helix</keyword>
<dbReference type="InterPro" id="IPR003305">
    <property type="entry name" value="CenC_carb-bd"/>
</dbReference>
<evidence type="ECO:0000259" key="10">
    <source>
        <dbReference type="Pfam" id="PF02018"/>
    </source>
</evidence>
<evidence type="ECO:0000256" key="1">
    <source>
        <dbReference type="ARBA" id="ARBA00007072"/>
    </source>
</evidence>
<feature type="domain" description="CshA" evidence="12">
    <location>
        <begin position="919"/>
        <end position="1021"/>
    </location>
</feature>
<keyword evidence="2 6" id="KW-0378">Hydrolase</keyword>
<dbReference type="PROSITE" id="PS00698">
    <property type="entry name" value="GH9_3"/>
    <property type="match status" value="1"/>
</dbReference>
<feature type="active site" evidence="6">
    <location>
        <position position="884"/>
    </location>
</feature>
<accession>A0ABV5ERR4</accession>
<evidence type="ECO:0000313" key="14">
    <source>
        <dbReference type="Proteomes" id="UP001589643"/>
    </source>
</evidence>
<feature type="active site" evidence="6">
    <location>
        <position position="893"/>
    </location>
</feature>
<keyword evidence="8" id="KW-0472">Membrane</keyword>
<evidence type="ECO:0000256" key="7">
    <source>
        <dbReference type="RuleBase" id="RU361166"/>
    </source>
</evidence>
<dbReference type="EMBL" id="JBHLHV010000001">
    <property type="protein sequence ID" value="MFB8892660.1"/>
    <property type="molecule type" value="Genomic_DNA"/>
</dbReference>
<dbReference type="Pfam" id="PF02927">
    <property type="entry name" value="CelD_N"/>
    <property type="match status" value="1"/>
</dbReference>
<evidence type="ECO:0000259" key="11">
    <source>
        <dbReference type="Pfam" id="PF02927"/>
    </source>
</evidence>
<dbReference type="Pfam" id="PF00759">
    <property type="entry name" value="Glyco_hydro_9"/>
    <property type="match status" value="1"/>
</dbReference>
<keyword evidence="5 6" id="KW-0624">Polysaccharide degradation</keyword>
<dbReference type="InterPro" id="IPR026395">
    <property type="entry name" value="CshA_fibril"/>
</dbReference>
<feature type="domain" description="CBM-cenC" evidence="10">
    <location>
        <begin position="39"/>
        <end position="161"/>
    </location>
</feature>
<feature type="transmembrane region" description="Helical" evidence="8">
    <location>
        <begin position="1055"/>
        <end position="1075"/>
    </location>
</feature>
<dbReference type="InterPro" id="IPR012341">
    <property type="entry name" value="6hp_glycosidase-like_sf"/>
</dbReference>
<evidence type="ECO:0000256" key="4">
    <source>
        <dbReference type="ARBA" id="ARBA00023295"/>
    </source>
</evidence>
<dbReference type="InterPro" id="IPR004197">
    <property type="entry name" value="Cellulase_Ig-like"/>
</dbReference>
<feature type="signal peptide" evidence="7">
    <location>
        <begin position="1"/>
        <end position="35"/>
    </location>
</feature>
<dbReference type="Pfam" id="PF02018">
    <property type="entry name" value="CBM_4_9"/>
    <property type="match status" value="2"/>
</dbReference>
<dbReference type="Pfam" id="PF19076">
    <property type="entry name" value="CshA_repeat"/>
    <property type="match status" value="1"/>
</dbReference>
<feature type="domain" description="Glycoside hydrolase family 9" evidence="9">
    <location>
        <begin position="438"/>
        <end position="905"/>
    </location>
</feature>
<evidence type="ECO:0000256" key="3">
    <source>
        <dbReference type="ARBA" id="ARBA00023277"/>
    </source>
</evidence>
<reference evidence="13 14" key="1">
    <citation type="submission" date="2024-08" db="EMBL/GenBank/DDBJ databases">
        <title>Heavy metals resistant antinobacteria isolated from wastewater.</title>
        <authorList>
            <person name="Roman Ponce B."/>
            <person name="Blanco Mercado M.A."/>
            <person name="Avila Aldana I.N."/>
            <person name="Morales Arrieta S."/>
        </authorList>
    </citation>
    <scope>NUCLEOTIDE SEQUENCE [LARGE SCALE GENOMIC DNA]</scope>
    <source>
        <strain evidence="14">sma-1</strain>
    </source>
</reference>
<evidence type="ECO:0000259" key="12">
    <source>
        <dbReference type="Pfam" id="PF19076"/>
    </source>
</evidence>
<dbReference type="InterPro" id="IPR008928">
    <property type="entry name" value="6-hairpin_glycosidase_sf"/>
</dbReference>
<dbReference type="SUPFAM" id="SSF81296">
    <property type="entry name" value="E set domains"/>
    <property type="match status" value="1"/>
</dbReference>
<dbReference type="CDD" id="cd02850">
    <property type="entry name" value="E_set_Cellulase_N"/>
    <property type="match status" value="1"/>
</dbReference>
<comment type="caution">
    <text evidence="13">The sequence shown here is derived from an EMBL/GenBank/DDBJ whole genome shotgun (WGS) entry which is preliminary data.</text>
</comment>
<evidence type="ECO:0000256" key="8">
    <source>
        <dbReference type="SAM" id="Phobius"/>
    </source>
</evidence>
<dbReference type="Gene3D" id="1.50.10.10">
    <property type="match status" value="1"/>
</dbReference>
<dbReference type="InterPro" id="IPR001701">
    <property type="entry name" value="Glyco_hydro_9"/>
</dbReference>
<evidence type="ECO:0000256" key="6">
    <source>
        <dbReference type="PROSITE-ProRule" id="PRU10060"/>
    </source>
</evidence>
<keyword evidence="3 6" id="KW-0119">Carbohydrate metabolism</keyword>
<dbReference type="RefSeq" id="WP_378718049.1">
    <property type="nucleotide sequence ID" value="NZ_JBHLHV010000001.1"/>
</dbReference>
<dbReference type="SUPFAM" id="SSF48208">
    <property type="entry name" value="Six-hairpin glycosidases"/>
    <property type="match status" value="1"/>
</dbReference>
<feature type="chain" id="PRO_5045008111" description="Endoglucanase" evidence="7">
    <location>
        <begin position="36"/>
        <end position="1081"/>
    </location>
</feature>
<dbReference type="Proteomes" id="UP001589643">
    <property type="component" value="Unassembled WGS sequence"/>
</dbReference>
<keyword evidence="7" id="KW-0732">Signal</keyword>
<comment type="similarity">
    <text evidence="1 6 7">Belongs to the glycosyl hydrolase 9 (cellulase E) family.</text>
</comment>
<dbReference type="Gene3D" id="2.60.40.10">
    <property type="entry name" value="Immunoglobulins"/>
    <property type="match status" value="1"/>
</dbReference>
<dbReference type="InterPro" id="IPR014756">
    <property type="entry name" value="Ig_E-set"/>
</dbReference>
<evidence type="ECO:0000256" key="2">
    <source>
        <dbReference type="ARBA" id="ARBA00022801"/>
    </source>
</evidence>
<comment type="catalytic activity">
    <reaction evidence="7">
        <text>Endohydrolysis of (1-&gt;4)-beta-D-glucosidic linkages in cellulose, lichenin and cereal beta-D-glucans.</text>
        <dbReference type="EC" id="3.2.1.4"/>
    </reaction>
</comment>